<dbReference type="GO" id="GO:0015171">
    <property type="term" value="F:amino acid transmembrane transporter activity"/>
    <property type="evidence" value="ECO:0007669"/>
    <property type="project" value="TreeGrafter"/>
</dbReference>
<keyword evidence="3 6" id="KW-0812">Transmembrane</keyword>
<keyword evidence="4 6" id="KW-1133">Transmembrane helix</keyword>
<feature type="transmembrane region" description="Helical" evidence="6">
    <location>
        <begin position="6"/>
        <end position="30"/>
    </location>
</feature>
<keyword evidence="5 6" id="KW-0472">Membrane</keyword>
<evidence type="ECO:0000313" key="7">
    <source>
        <dbReference type="EMBL" id="AVX03004.1"/>
    </source>
</evidence>
<feature type="transmembrane region" description="Helical" evidence="6">
    <location>
        <begin position="155"/>
        <end position="177"/>
    </location>
</feature>
<keyword evidence="8" id="KW-1185">Reference proteome</keyword>
<dbReference type="PANTHER" id="PTHR30086:SF21">
    <property type="entry name" value="TRANSPORT PROTEIN"/>
    <property type="match status" value="1"/>
</dbReference>
<dbReference type="Proteomes" id="UP000258927">
    <property type="component" value="Chromosome"/>
</dbReference>
<evidence type="ECO:0000256" key="3">
    <source>
        <dbReference type="ARBA" id="ARBA00022692"/>
    </source>
</evidence>
<protein>
    <submittedName>
        <fullName evidence="7">Putative membrane protein YahN</fullName>
    </submittedName>
</protein>
<feature type="transmembrane region" description="Helical" evidence="6">
    <location>
        <begin position="42"/>
        <end position="66"/>
    </location>
</feature>
<reference evidence="7 8" key="1">
    <citation type="submission" date="2017-05" db="EMBL/GenBank/DDBJ databases">
        <title>Genome Analysis of Maritalea myrionectae HL2708#5.</title>
        <authorList>
            <consortium name="Cotde Inc.-PKNU"/>
            <person name="Jang D."/>
            <person name="Oh H.-M."/>
        </authorList>
    </citation>
    <scope>NUCLEOTIDE SEQUENCE [LARGE SCALE GENOMIC DNA]</scope>
    <source>
        <strain evidence="7 8">HL2708#5</strain>
    </source>
</reference>
<feature type="transmembrane region" description="Helical" evidence="6">
    <location>
        <begin position="189"/>
        <end position="207"/>
    </location>
</feature>
<keyword evidence="2" id="KW-1003">Cell membrane</keyword>
<dbReference type="PANTHER" id="PTHR30086">
    <property type="entry name" value="ARGININE EXPORTER PROTEIN ARGO"/>
    <property type="match status" value="1"/>
</dbReference>
<comment type="subcellular location">
    <subcellularLocation>
        <location evidence="1">Cell membrane</location>
        <topology evidence="1">Multi-pass membrane protein</topology>
    </subcellularLocation>
</comment>
<dbReference type="RefSeq" id="WP_117394810.1">
    <property type="nucleotide sequence ID" value="NZ_CP021330.1"/>
</dbReference>
<evidence type="ECO:0000256" key="6">
    <source>
        <dbReference type="SAM" id="Phobius"/>
    </source>
</evidence>
<evidence type="ECO:0000256" key="1">
    <source>
        <dbReference type="ARBA" id="ARBA00004651"/>
    </source>
</evidence>
<organism evidence="7 8">
    <name type="scientific">Maritalea myrionectae</name>
    <dbReference type="NCBI Taxonomy" id="454601"/>
    <lineage>
        <taxon>Bacteria</taxon>
        <taxon>Pseudomonadati</taxon>
        <taxon>Pseudomonadota</taxon>
        <taxon>Alphaproteobacteria</taxon>
        <taxon>Hyphomicrobiales</taxon>
        <taxon>Devosiaceae</taxon>
        <taxon>Maritalea</taxon>
    </lineage>
</organism>
<sequence length="210" mass="22678">MHAYWVEFIGLMAVFGLAAIMPGIDFTMVLRQSIANGRKAGIFTSLGIASAVFVHATYTILGVGLIISQSILAFNIIRFLGAAYLLYLGIQSLRAPAPEPAKIDVGAVNASQSIFKSFGIGFLTNLLNPKATIFFVSVFTTLVSLSTPIHIQFGYVSVMAFVLFSWFSLVAVFFTTPKVRAGFYAMGKWFNRATGAVLIGMAAKVALTQR</sequence>
<dbReference type="EMBL" id="CP021330">
    <property type="protein sequence ID" value="AVX03004.1"/>
    <property type="molecule type" value="Genomic_DNA"/>
</dbReference>
<dbReference type="AlphaFoldDB" id="A0A2R4MAM8"/>
<dbReference type="STRING" id="1122213.GCA_000423365_03170"/>
<proteinExistence type="predicted"/>
<evidence type="ECO:0000256" key="2">
    <source>
        <dbReference type="ARBA" id="ARBA00022475"/>
    </source>
</evidence>
<name>A0A2R4MAM8_9HYPH</name>
<dbReference type="Pfam" id="PF01810">
    <property type="entry name" value="LysE"/>
    <property type="match status" value="1"/>
</dbReference>
<dbReference type="InterPro" id="IPR001123">
    <property type="entry name" value="LeuE-type"/>
</dbReference>
<feature type="transmembrane region" description="Helical" evidence="6">
    <location>
        <begin position="72"/>
        <end position="90"/>
    </location>
</feature>
<dbReference type="GO" id="GO:0005886">
    <property type="term" value="C:plasma membrane"/>
    <property type="evidence" value="ECO:0007669"/>
    <property type="project" value="UniProtKB-SubCell"/>
</dbReference>
<evidence type="ECO:0000313" key="8">
    <source>
        <dbReference type="Proteomes" id="UP000258927"/>
    </source>
</evidence>
<evidence type="ECO:0000256" key="5">
    <source>
        <dbReference type="ARBA" id="ARBA00023136"/>
    </source>
</evidence>
<gene>
    <name evidence="7" type="ORF">MXMO3_00458</name>
</gene>
<dbReference type="KEGG" id="mmyr:MXMO3_00458"/>
<dbReference type="PIRSF" id="PIRSF006324">
    <property type="entry name" value="LeuE"/>
    <property type="match status" value="1"/>
</dbReference>
<accession>A0A2R4MAM8</accession>
<evidence type="ECO:0000256" key="4">
    <source>
        <dbReference type="ARBA" id="ARBA00022989"/>
    </source>
</evidence>